<dbReference type="RefSeq" id="WP_404675375.1">
    <property type="nucleotide sequence ID" value="NZ_JBJDOT010000012.1"/>
</dbReference>
<name>A0ABW8KWX9_9GAMM</name>
<comment type="caution">
    <text evidence="1">The sequence shown here is derived from an EMBL/GenBank/DDBJ whole genome shotgun (WGS) entry which is preliminary data.</text>
</comment>
<organism evidence="1 2">
    <name type="scientific">Pseudoalteromonas rhizosphaerae</name>
    <dbReference type="NCBI Taxonomy" id="2518973"/>
    <lineage>
        <taxon>Bacteria</taxon>
        <taxon>Pseudomonadati</taxon>
        <taxon>Pseudomonadota</taxon>
        <taxon>Gammaproteobacteria</taxon>
        <taxon>Alteromonadales</taxon>
        <taxon>Pseudoalteromonadaceae</taxon>
        <taxon>Pseudoalteromonas</taxon>
    </lineage>
</organism>
<dbReference type="EMBL" id="JBJDOT010000012">
    <property type="protein sequence ID" value="MFK3864299.1"/>
    <property type="molecule type" value="Genomic_DNA"/>
</dbReference>
<sequence>MHEDLEFRCNKPKYYLEPDGFSSPGLDVIPLWESDDMITGFYFEGATPVFIVYYVDSLSEFREIGRSVDELINYLVDEYAENEVQVRNVLSN</sequence>
<proteinExistence type="predicted"/>
<protein>
    <submittedName>
        <fullName evidence="1">Uncharacterized protein</fullName>
    </submittedName>
</protein>
<gene>
    <name evidence="1" type="ORF">ACI2JU_10465</name>
</gene>
<evidence type="ECO:0000313" key="2">
    <source>
        <dbReference type="Proteomes" id="UP001620262"/>
    </source>
</evidence>
<evidence type="ECO:0000313" key="1">
    <source>
        <dbReference type="EMBL" id="MFK3864299.1"/>
    </source>
</evidence>
<dbReference type="Proteomes" id="UP001620262">
    <property type="component" value="Unassembled WGS sequence"/>
</dbReference>
<reference evidence="1 2" key="1">
    <citation type="submission" date="2024-11" db="EMBL/GenBank/DDBJ databases">
        <title>The Natural Products Discovery Center: Release of the First 8490 Sequenced Strains for Exploring Actinobacteria Biosynthetic Diversity.</title>
        <authorList>
            <person name="Kalkreuter E."/>
            <person name="Kautsar S.A."/>
            <person name="Yang D."/>
            <person name="Bader C.D."/>
            <person name="Teijaro C.N."/>
            <person name="Fluegel L."/>
            <person name="Davis C.M."/>
            <person name="Simpson J.R."/>
            <person name="Lauterbach L."/>
            <person name="Steele A.D."/>
            <person name="Gui C."/>
            <person name="Meng S."/>
            <person name="Li G."/>
            <person name="Viehrig K."/>
            <person name="Ye F."/>
            <person name="Su P."/>
            <person name="Kiefer A.F."/>
            <person name="Nichols A."/>
            <person name="Cepeda A.J."/>
            <person name="Yan W."/>
            <person name="Fan B."/>
            <person name="Jiang Y."/>
            <person name="Adhikari A."/>
            <person name="Zheng C.-J."/>
            <person name="Schuster L."/>
            <person name="Cowan T.M."/>
            <person name="Smanski M.J."/>
            <person name="Chevrette M.G."/>
            <person name="De Carvalho L.P.S."/>
            <person name="Shen B."/>
        </authorList>
    </citation>
    <scope>NUCLEOTIDE SEQUENCE [LARGE SCALE GENOMIC DNA]</scope>
    <source>
        <strain evidence="1 2">NPDC078403</strain>
    </source>
</reference>
<keyword evidence="2" id="KW-1185">Reference proteome</keyword>
<accession>A0ABW8KWX9</accession>